<name>A0A9D1V3Q8_9FIRM</name>
<dbReference type="EMBL" id="DXFW01000013">
    <property type="protein sequence ID" value="HIX05464.1"/>
    <property type="molecule type" value="Genomic_DNA"/>
</dbReference>
<evidence type="ECO:0000256" key="1">
    <source>
        <dbReference type="SAM" id="Phobius"/>
    </source>
</evidence>
<accession>A0A9D1V3Q8</accession>
<protein>
    <submittedName>
        <fullName evidence="2">DUF3810 domain-containing protein</fullName>
    </submittedName>
</protein>
<dbReference type="InterPro" id="IPR024294">
    <property type="entry name" value="DUF3810"/>
</dbReference>
<keyword evidence="1" id="KW-0472">Membrane</keyword>
<feature type="transmembrane region" description="Helical" evidence="1">
    <location>
        <begin position="71"/>
        <end position="89"/>
    </location>
</feature>
<proteinExistence type="predicted"/>
<gene>
    <name evidence="2" type="ORF">H9865_05075</name>
</gene>
<organism evidence="2 3">
    <name type="scientific">Candidatus Allofournierella pullicola</name>
    <dbReference type="NCBI Taxonomy" id="2838596"/>
    <lineage>
        <taxon>Bacteria</taxon>
        <taxon>Bacillati</taxon>
        <taxon>Bacillota</taxon>
        <taxon>Clostridia</taxon>
        <taxon>Eubacteriales</taxon>
        <taxon>Oscillospiraceae</taxon>
        <taxon>Allofournierella</taxon>
    </lineage>
</organism>
<dbReference type="Proteomes" id="UP000824193">
    <property type="component" value="Unassembled WGS sequence"/>
</dbReference>
<dbReference type="Pfam" id="PF12725">
    <property type="entry name" value="DUF3810"/>
    <property type="match status" value="1"/>
</dbReference>
<reference evidence="2" key="1">
    <citation type="journal article" date="2021" name="PeerJ">
        <title>Extensive microbial diversity within the chicken gut microbiome revealed by metagenomics and culture.</title>
        <authorList>
            <person name="Gilroy R."/>
            <person name="Ravi A."/>
            <person name="Getino M."/>
            <person name="Pursley I."/>
            <person name="Horton D.L."/>
            <person name="Alikhan N.F."/>
            <person name="Baker D."/>
            <person name="Gharbi K."/>
            <person name="Hall N."/>
            <person name="Watson M."/>
            <person name="Adriaenssens E.M."/>
            <person name="Foster-Nyarko E."/>
            <person name="Jarju S."/>
            <person name="Secka A."/>
            <person name="Antonio M."/>
            <person name="Oren A."/>
            <person name="Chaudhuri R.R."/>
            <person name="La Ragione R."/>
            <person name="Hildebrand F."/>
            <person name="Pallen M.J."/>
        </authorList>
    </citation>
    <scope>NUCLEOTIDE SEQUENCE</scope>
    <source>
        <strain evidence="2">2239</strain>
    </source>
</reference>
<evidence type="ECO:0000313" key="3">
    <source>
        <dbReference type="Proteomes" id="UP000824193"/>
    </source>
</evidence>
<sequence>MKERLTKAGRWLGQNRTLCVLMAAGCAAEGLFLLLRQDRAAMDGAARLALAVRGLISGAADLLPFSLAELLWTALGVWLLGMAVVTVRAQLRHRRVLARRLLGLAALAVWIWAGVSWLWGVHYYASGFSDKSGLVAAPVSTEELEATTLWFAEGANRTGRLMERDESGRLAADSAVIMAAGENSLAALTEEYPFLDGPSRQPKPAVWSWFMSAAGFTGYLFPFTGESTLNVDCPNVFLPVTIAHEQAHQRGVAPEQEANFVGIAACLASDDALWQYSGWLFGFLHLSNALYSADPAAWLEAWQLLETGPEADLLWNDEYWLSFEGPVEELAGDTYTAFLESYGQDLGMASYGACVDLLVARYCPLQTA</sequence>
<feature type="transmembrane region" description="Helical" evidence="1">
    <location>
        <begin position="101"/>
        <end position="125"/>
    </location>
</feature>
<dbReference type="AlphaFoldDB" id="A0A9D1V3Q8"/>
<keyword evidence="1" id="KW-0812">Transmembrane</keyword>
<evidence type="ECO:0000313" key="2">
    <source>
        <dbReference type="EMBL" id="HIX05464.1"/>
    </source>
</evidence>
<reference evidence="2" key="2">
    <citation type="submission" date="2021-04" db="EMBL/GenBank/DDBJ databases">
        <authorList>
            <person name="Gilroy R."/>
        </authorList>
    </citation>
    <scope>NUCLEOTIDE SEQUENCE</scope>
    <source>
        <strain evidence="2">2239</strain>
    </source>
</reference>
<keyword evidence="1" id="KW-1133">Transmembrane helix</keyword>
<feature type="transmembrane region" description="Helical" evidence="1">
    <location>
        <begin position="15"/>
        <end position="35"/>
    </location>
</feature>
<comment type="caution">
    <text evidence="2">The sequence shown here is derived from an EMBL/GenBank/DDBJ whole genome shotgun (WGS) entry which is preliminary data.</text>
</comment>